<feature type="compositionally biased region" description="Basic and acidic residues" evidence="3">
    <location>
        <begin position="883"/>
        <end position="904"/>
    </location>
</feature>
<dbReference type="InterPro" id="IPR022074">
    <property type="entry name" value="DUF3626"/>
</dbReference>
<feature type="compositionally biased region" description="Basic and acidic residues" evidence="3">
    <location>
        <begin position="656"/>
        <end position="666"/>
    </location>
</feature>
<dbReference type="GO" id="GO:0006310">
    <property type="term" value="P:DNA recombination"/>
    <property type="evidence" value="ECO:0007669"/>
    <property type="project" value="UniProtKB-KW"/>
</dbReference>
<dbReference type="Gene3D" id="1.10.238.10">
    <property type="entry name" value="EF-hand"/>
    <property type="match status" value="1"/>
</dbReference>
<dbReference type="Gene3D" id="2.60.120.920">
    <property type="match status" value="1"/>
</dbReference>
<dbReference type="InterPro" id="IPR013762">
    <property type="entry name" value="Integrase-like_cat_sf"/>
</dbReference>
<feature type="domain" description="EF-hand" evidence="4">
    <location>
        <begin position="181"/>
        <end position="216"/>
    </location>
</feature>
<dbReference type="GO" id="GO:0003677">
    <property type="term" value="F:DNA binding"/>
    <property type="evidence" value="ECO:0007669"/>
    <property type="project" value="InterPro"/>
</dbReference>
<dbReference type="SUPFAM" id="SSF56349">
    <property type="entry name" value="DNA breaking-rejoining enzymes"/>
    <property type="match status" value="1"/>
</dbReference>
<proteinExistence type="predicted"/>
<dbReference type="EMBL" id="CAMXCT020006818">
    <property type="protein sequence ID" value="CAL1173924.1"/>
    <property type="molecule type" value="Genomic_DNA"/>
</dbReference>
<dbReference type="PROSITE" id="PS50222">
    <property type="entry name" value="EF_HAND_2"/>
    <property type="match status" value="1"/>
</dbReference>
<dbReference type="OrthoDB" id="6018565at2759"/>
<dbReference type="EMBL" id="CAMXCT010006818">
    <property type="protein sequence ID" value="CAI4020549.1"/>
    <property type="molecule type" value="Genomic_DNA"/>
</dbReference>
<dbReference type="GO" id="GO:0005509">
    <property type="term" value="F:calcium ion binding"/>
    <property type="evidence" value="ECO:0007669"/>
    <property type="project" value="InterPro"/>
</dbReference>
<evidence type="ECO:0000313" key="5">
    <source>
        <dbReference type="EMBL" id="CAI4020549.1"/>
    </source>
</evidence>
<feature type="compositionally biased region" description="Basic and acidic residues" evidence="3">
    <location>
        <begin position="3214"/>
        <end position="3225"/>
    </location>
</feature>
<evidence type="ECO:0000256" key="1">
    <source>
        <dbReference type="ARBA" id="ARBA00022837"/>
    </source>
</evidence>
<reference evidence="6" key="2">
    <citation type="submission" date="2024-04" db="EMBL/GenBank/DDBJ databases">
        <authorList>
            <person name="Chen Y."/>
            <person name="Shah S."/>
            <person name="Dougan E. K."/>
            <person name="Thang M."/>
            <person name="Chan C."/>
        </authorList>
    </citation>
    <scope>NUCLEOTIDE SEQUENCE [LARGE SCALE GENOMIC DNA]</scope>
</reference>
<dbReference type="InterPro" id="IPR011010">
    <property type="entry name" value="DNA_brk_join_enz"/>
</dbReference>
<dbReference type="InterPro" id="IPR043502">
    <property type="entry name" value="DNA/RNA_pol_sf"/>
</dbReference>
<feature type="compositionally biased region" description="Basic and acidic residues" evidence="3">
    <location>
        <begin position="678"/>
        <end position="693"/>
    </location>
</feature>
<evidence type="ECO:0000256" key="3">
    <source>
        <dbReference type="SAM" id="MobiDB-lite"/>
    </source>
</evidence>
<dbReference type="Gene3D" id="1.10.443.10">
    <property type="entry name" value="Intergrase catalytic core"/>
    <property type="match status" value="1"/>
</dbReference>
<evidence type="ECO:0000313" key="8">
    <source>
        <dbReference type="Proteomes" id="UP001152797"/>
    </source>
</evidence>
<dbReference type="InterPro" id="IPR029063">
    <property type="entry name" value="SAM-dependent_MTases_sf"/>
</dbReference>
<feature type="region of interest" description="Disordered" evidence="3">
    <location>
        <begin position="609"/>
        <end position="752"/>
    </location>
</feature>
<organism evidence="5">
    <name type="scientific">Cladocopium goreaui</name>
    <dbReference type="NCBI Taxonomy" id="2562237"/>
    <lineage>
        <taxon>Eukaryota</taxon>
        <taxon>Sar</taxon>
        <taxon>Alveolata</taxon>
        <taxon>Dinophyceae</taxon>
        <taxon>Suessiales</taxon>
        <taxon>Symbiodiniaceae</taxon>
        <taxon>Cladocopium</taxon>
    </lineage>
</organism>
<dbReference type="InterPro" id="IPR011992">
    <property type="entry name" value="EF-hand-dom_pair"/>
</dbReference>
<dbReference type="InterPro" id="IPR018247">
    <property type="entry name" value="EF_Hand_1_Ca_BS"/>
</dbReference>
<keyword evidence="8" id="KW-1185">Reference proteome</keyword>
<dbReference type="SMART" id="SM00054">
    <property type="entry name" value="EFh"/>
    <property type="match status" value="1"/>
</dbReference>
<feature type="compositionally biased region" description="Basic residues" evidence="3">
    <location>
        <begin position="694"/>
        <end position="719"/>
    </location>
</feature>
<feature type="compositionally biased region" description="Acidic residues" evidence="3">
    <location>
        <begin position="915"/>
        <end position="928"/>
    </location>
</feature>
<dbReference type="PROSITE" id="PS00018">
    <property type="entry name" value="EF_HAND_1"/>
    <property type="match status" value="1"/>
</dbReference>
<evidence type="ECO:0000313" key="6">
    <source>
        <dbReference type="EMBL" id="CAL1173924.1"/>
    </source>
</evidence>
<feature type="region of interest" description="Disordered" evidence="3">
    <location>
        <begin position="3203"/>
        <end position="3225"/>
    </location>
</feature>
<keyword evidence="1" id="KW-0106">Calcium</keyword>
<keyword evidence="2" id="KW-0233">DNA recombination</keyword>
<feature type="compositionally biased region" description="Basic and acidic residues" evidence="3">
    <location>
        <begin position="636"/>
        <end position="649"/>
    </location>
</feature>
<evidence type="ECO:0000313" key="7">
    <source>
        <dbReference type="EMBL" id="CAL4807861.1"/>
    </source>
</evidence>
<dbReference type="SUPFAM" id="SSF53335">
    <property type="entry name" value="S-adenosyl-L-methionine-dependent methyltransferases"/>
    <property type="match status" value="1"/>
</dbReference>
<dbReference type="InterPro" id="IPR043136">
    <property type="entry name" value="B30.2/SPRY_sf"/>
</dbReference>
<dbReference type="SUPFAM" id="SSF56672">
    <property type="entry name" value="DNA/RNA polymerases"/>
    <property type="match status" value="1"/>
</dbReference>
<dbReference type="SUPFAM" id="SSF47473">
    <property type="entry name" value="EF-hand"/>
    <property type="match status" value="1"/>
</dbReference>
<dbReference type="GO" id="GO:0015074">
    <property type="term" value="P:DNA integration"/>
    <property type="evidence" value="ECO:0007669"/>
    <property type="project" value="InterPro"/>
</dbReference>
<accession>A0A9P1GT12</accession>
<dbReference type="EMBL" id="CAMXCT030006818">
    <property type="protein sequence ID" value="CAL4807861.1"/>
    <property type="molecule type" value="Genomic_DNA"/>
</dbReference>
<dbReference type="Proteomes" id="UP001152797">
    <property type="component" value="Unassembled WGS sequence"/>
</dbReference>
<evidence type="ECO:0000259" key="4">
    <source>
        <dbReference type="PROSITE" id="PS50222"/>
    </source>
</evidence>
<comment type="caution">
    <text evidence="5">The sequence shown here is derived from an EMBL/GenBank/DDBJ whole genome shotgun (WGS) entry which is preliminary data.</text>
</comment>
<dbReference type="CDD" id="cd11709">
    <property type="entry name" value="SPRY"/>
    <property type="match status" value="1"/>
</dbReference>
<feature type="region of interest" description="Disordered" evidence="3">
    <location>
        <begin position="1823"/>
        <end position="1843"/>
    </location>
</feature>
<evidence type="ECO:0000256" key="2">
    <source>
        <dbReference type="ARBA" id="ARBA00023172"/>
    </source>
</evidence>
<feature type="region of interest" description="Disordered" evidence="3">
    <location>
        <begin position="883"/>
        <end position="936"/>
    </location>
</feature>
<protein>
    <submittedName>
        <fullName evidence="7">Tyr recombinase domain-containing protein</fullName>
    </submittedName>
</protein>
<feature type="non-terminal residue" evidence="5">
    <location>
        <position position="1"/>
    </location>
</feature>
<gene>
    <name evidence="5" type="ORF">C1SCF055_LOCUS44961</name>
</gene>
<sequence length="3646" mass="409548">MDEPVSPITLALVLRQIMPSLAIAQVDDMVSAHMLEKAMSKVPRPQRELQGDWTFRHSFNSAAVAPSKETTFAAFLEWLFSEDHMRIMQPVVKAEQGKAEASAAAKVPPASTCVDVEQMPDEAAKSWQSFQELLKSRPYLADASTGHPLCSFVQLCNQSFADKKYEETSILVDRINSTITEDEKRIAAAFKHFDKDGSGVLEHQEFKFLCAYLGWSSEESNSALEALGKQTMAPWRHGERSERNYLHFQGFQGQNSVSLSELQTFVGYLGGVQKFFEQRRKRVTQSRKDVKDVCPIVGVEVGARVRAHFYYKNGQKSKSWREAQVLSVNCHTDSGRGILLEFGFEDVKGNSDWVARQVVPTSWILSSQEETSLAAALREVGILDDSQALYKMLFPMSELHSIQGLVSCQRAALSMVRQHASLSHEHLGLDPEAMEEEKRKLLRKGGTMSDWHQALSVGLQGGDIMWTDAKVYPGDVLEHARSMMIKGGYVEYECYDDRGRSQGRAIIELVEWEDMARGLFLAVHLVASDEYYEYYAQNRLNDGKGVYHICGDERRGCAVRLGRQDRRELVHLEKWRLMSPVLMMESPYSRELGLKLVQKWVENFTPAVAVPEPDLPPAPRLPGGAGGGGQTGLDKAAAEALKELTKDDQPLEEGEDKAKGQRKEGTPRGSVGALLQRRAAEARDFQREKEKERKNRRTRRRSRSRGRRREKVRSPSKGKSRSEGSGTSETSQGFQKPSSRGEEELWRLSQKHPGKLLKETMRELTRYLAERSTEGPEEEDWASRRVMAYINQVVLVQHPPAVIGIRNYRELITIGTGVDLLLQGRLPELGDLLSQRLKALETSFTEQGWHTAKHQELIPPMAASLTSEAERRRAAKLELSASKLKEMVQKNKTPERKRSESEGARKRKGPGAEDGQNEEPDAETDWEQESPQSAQVEEGGEHLLGVLKSWLQSEECGGLSISQCGALLAVAAFRSGTPLGSYLSRALVPGSSSGQRNRRQRSLLPLPLWDDSVTELKKLQEEGEFRRLAGSWAEKKMSKDKAGRLSRKVGLLVWHGLTVTVLNFLWTGGGGKGEVGAGPPGKAQSQALDRIWELVKVFVDDNSESTSKVPRSPEMGEWGKKLGDVRVSYHGEVVEKAQRLTLDQILPGLPPMGYGASVALAELCEGEVREKLENPLSTLLPEDELPDDVPAPKVHASQEQWEKIAGELYRRGLVQPVEVHASQEQWEKIAGELYRRGLVQPVEDPVKVKGQAILNGAFGVPKPGKFLEDERAILRLIMDFRAVNSVTEIVAGDVRSLAGAPSLQHVVLPAGKVIRMSADDLVAAFYLLRLPAEWSRLMCFASKVGWRCLGIDRDGAVYVGATVLPMGWSSAVGILQHAHRRLALRSPLAGGGGLLGPTEIRRDSIFPDLELEEVMWSLYIDDVNIMEVMDAKIAKEMEGKSSEEQERLRLAYQHWGIPISKEKALIRASKAEKLGAVVDGDRGDLRCSTKRALDSLSLGFWLLRQPQVPRKALQVFLGREVHSLQFRRPLFGIFDYLWKEVGDGAPMLELGVKSVEEVLLAGMSQALRVTDLRAGLNEVVTASDASEHGGGMVYGARLTSQGLKEVYTTEEGLEEVPSVDLSFDEKQVILVFDFFAGIGGLSRALQLAKVPVNRLVVVEQSPECRRLNLTRWPGCDIVVDIEKLTRKDIGRMMHSDPRSKLFYKFAEVLGWIGETAASMEIWLLGMLENVVGDEEDITEMSRVLEARPIKVCSSGLSWVRRPRLYWASAELEDHPSFTRGHHELYEEVVFEEGPEPLEHVPDEGWKWLAAVENEEARLPTFTRAIPRPKGRPPPSPAGIASCDGPTIERWKADRMKYPPYTYKEEYLFQHEGTKEVRVASVNERERLMGYPTGYTLGMFKKEAKDEREADQQVVAREAALGNSFHAVTVACLIDLWLWSLQVRTDPLTPEVILKDWHESMGVTEIKEYGELDVEGSQAMPLSEADEESLHEEFEKRSPRRAKWLRLAGHSTRGRAKAQTLNVRLIHQYLRRMEFRGSDVRLDLQVVYRPDAVLRTSVSPNRWIWKVGQAYKWQRAEHINLLELRAILRTLQWRARSAAFHSCRFLHLSDSQICLAVLTKGRSSSRKINRILRKIAALCVALNLYPLWAWIASRLNPAVLASYVEMLWEDGEPKVKANYTLAGIQFHRPSLKGQLRQSWRLLSLWNKLEEPRRATPLSPSLLLSFAGVLLQWQWSRLACLCTVGYAGLLRTGEMFLLQRQHVILPRTPDQSAVLFLVNTKTTQRNLLQSEKVLIKEKIAIESLRYLCAGLRKEDFLVTTSAAKFRSVWKDVVQHLGLQDFNYLPYSIRRGAATAAYNEGTTFDELLERGRWRHIATARLYLDQALQEYACINLPVPKLPLIRAAQRRFVAAELGKRGKDTGYIMRHSRFEQRGFPMRHSLARFSWVKDLAPLVIHVHLDNMGQFLETDEFYRNQFETKTSCGALDPENETRTGWERTLFGDSYEDAKPFDRCKYGALNVTNDYRGVTSAMQYGDSYLVLKDVRLRATFCATDSGGIEGSRLGVCDRYAHVLQEYGEDELQEIIRVAMAALPHVESGAPSGNVPKSAWPQVLRADSEDCSQEWITVGYPNLAKRSTGRYVYEAVREKNTLELIIPVRSYAMSSFHAVELWLQCLQVEFYEDIETPQVGLLSELFEKCLGVKSPTGVGDDVHGWSLDPEHAELWSSGQSRSWEGCRVAASDGGKQFVGVAVDLAEKKIWFGVNGVWNETPAFVNLPEGIAVYPALSFKGRGSFIFQELRHPPPKSMGQFTSWPKTYQGKFRIDCPRVGNSDVLCVYKEFQVHGEVCLKKHVSRLVANNKYRETPKFERSRNVELSKGGPYNGTYQKVGAFNNAPLYHCEEIGWIFYNRKSSTWRMRADTGEGKCAVGSLVTAQRNEKTHQAGIISKVLPGNKFEISWADGDETDKIKARSDLELCDGGDNFADDGSFLLEAPVDELLGDSAPPVGGWMAAPESSGYVPLEGFKYGMKKLGLLVKDVKTKGFDLEGAELKKWTDQLLSKTGAGKEVIMRRPSVDISFDKLFEQSGGGEDGPGAWKKIGEGAFQAYLMSKGFTENCHLLQTEHPYRAERHSWSKDISIPEAKGCKLIFSKKCETYDSCAKFMIKTGGIPKSTVGPGMRVEVEGKDGLRRFGTVLEVDAEKGGKTVKLDLEASDPDEEESPAKEKTPEEKPAEEFAFVVDGDFEKIRVEYFLKTTKPGDEIQGFKLEKSMPMAPVGITGFKERKTAHKEGVKDWYRLDVVQTMLGWSQSVYDEIGGDGMTKEPMQAEDVLKDLDGAVKTLNAALAKTSWDDEENLTFYFINGCTHRLVPEAHITFKGKVSDEIKKFEVREDNENPKIEDLGLGLAFSAGVRCGWVLSVEDTLSEDNTGIQPKISKEELVANPEKLLEMENVTLVLECEEPEQSCDVEMYSENFYNCDIESNFCTVQFETDGDGCSYPERRWGVLCLVVPKDFEPKEGELKWKWLTSDDVGEDVKDLPILKDAHTSEAKVGTLSPSDDHIKIIKEVEVEDSTFLQLADGQWIPIFQEDEDGNKTSVLAKVEPWDEVMAGASEILNHAEGVADANPLVSREGWDEERLRALCMRHGWEFEWMSE</sequence>
<dbReference type="Pfam" id="PF12294">
    <property type="entry name" value="DUF3626"/>
    <property type="match status" value="1"/>
</dbReference>
<reference evidence="5" key="1">
    <citation type="submission" date="2022-10" db="EMBL/GenBank/DDBJ databases">
        <authorList>
            <person name="Chen Y."/>
            <person name="Dougan E. K."/>
            <person name="Chan C."/>
            <person name="Rhodes N."/>
            <person name="Thang M."/>
        </authorList>
    </citation>
    <scope>NUCLEOTIDE SEQUENCE</scope>
</reference>
<dbReference type="InterPro" id="IPR002048">
    <property type="entry name" value="EF_hand_dom"/>
</dbReference>
<dbReference type="Gene3D" id="3.40.50.150">
    <property type="entry name" value="Vaccinia Virus protein VP39"/>
    <property type="match status" value="1"/>
</dbReference>
<name>A0A9P1GT12_9DINO</name>